<dbReference type="KEGG" id="moc:BB934_34825"/>
<protein>
    <submittedName>
        <fullName evidence="2">Uncharacterized protein</fullName>
    </submittedName>
</protein>
<dbReference type="AlphaFoldDB" id="A0A1B2EU21"/>
<keyword evidence="2" id="KW-0614">Plasmid</keyword>
<dbReference type="OrthoDB" id="10002493at2"/>
<evidence type="ECO:0000313" key="2">
    <source>
        <dbReference type="EMBL" id="ANY83449.1"/>
    </source>
</evidence>
<reference evidence="2" key="1">
    <citation type="submission" date="2016-07" db="EMBL/GenBank/DDBJ databases">
        <title>Microvirga ossetica sp. nov. a new species of rhizobia isolated from root nodules of the legume species Vicia alpestris Steven originated from North Ossetia region in the Caucasus.</title>
        <authorList>
            <person name="Safronova V.I."/>
            <person name="Kuznetsova I.G."/>
            <person name="Sazanova A.L."/>
            <person name="Belimov A."/>
            <person name="Andronov E."/>
            <person name="Osledkin Y.S."/>
            <person name="Onishchuk O.P."/>
            <person name="Kurchak O.N."/>
            <person name="Shaposhnikov A.I."/>
            <person name="Willems A."/>
            <person name="Tikhonovich I.A."/>
        </authorList>
    </citation>
    <scope>NUCLEOTIDE SEQUENCE [LARGE SCALE GENOMIC DNA]</scope>
    <source>
        <strain evidence="2">V5/3M</strain>
        <plasmid evidence="2">unnamed3</plasmid>
    </source>
</reference>
<sequence length="75" mass="8306">MHPSFGIEYQCPSLKWEDVMKGPSREAVLAHTFKVLHYRELFGAQGPTAGDDTRRDPEETAPSLDHAADCYDAAA</sequence>
<name>A0A1B2EU21_9HYPH</name>
<geneLocation type="plasmid" evidence="2">
    <name>unnamed3</name>
</geneLocation>
<proteinExistence type="predicted"/>
<gene>
    <name evidence="2" type="ORF">BB934_34825</name>
</gene>
<dbReference type="EMBL" id="CP016618">
    <property type="protein sequence ID" value="ANY83449.1"/>
    <property type="molecule type" value="Genomic_DNA"/>
</dbReference>
<dbReference type="RefSeq" id="WP_099514462.1">
    <property type="nucleotide sequence ID" value="NZ_CP016618.1"/>
</dbReference>
<organism evidence="2">
    <name type="scientific">Microvirga ossetica</name>
    <dbReference type="NCBI Taxonomy" id="1882682"/>
    <lineage>
        <taxon>Bacteria</taxon>
        <taxon>Pseudomonadati</taxon>
        <taxon>Pseudomonadota</taxon>
        <taxon>Alphaproteobacteria</taxon>
        <taxon>Hyphomicrobiales</taxon>
        <taxon>Methylobacteriaceae</taxon>
        <taxon>Microvirga</taxon>
    </lineage>
</organism>
<accession>A0A1B2EU21</accession>
<evidence type="ECO:0000256" key="1">
    <source>
        <dbReference type="SAM" id="MobiDB-lite"/>
    </source>
</evidence>
<feature type="region of interest" description="Disordered" evidence="1">
    <location>
        <begin position="44"/>
        <end position="68"/>
    </location>
</feature>